<accession>A0AAV1KYS1</accession>
<dbReference type="Proteomes" id="UP001314205">
    <property type="component" value="Unassembled WGS sequence"/>
</dbReference>
<comment type="caution">
    <text evidence="3">The sequence shown here is derived from an EMBL/GenBank/DDBJ whole genome shotgun (WGS) entry which is preliminary data.</text>
</comment>
<feature type="domain" description="Transposable element P transposase-like RNase H" evidence="1">
    <location>
        <begin position="129"/>
        <end position="260"/>
    </location>
</feature>
<gene>
    <name evidence="3" type="ORF">PARMNEM_LOCUS8443</name>
</gene>
<keyword evidence="4" id="KW-1185">Reference proteome</keyword>
<sequence length="754" mass="87032">MKTAKYVRLNKYESCLHKKLVTIQIKLNKCQRSKQQCMKILKAIHKTIIFDDSFTKVLENVSSSAKILSLLKIRDKSKKLNLHYFKIEEKLNALRIYLQNPIGYKFLSKIFVLPSSCVVNKLISEANIKPGINKDIFCKLRKRAAKMILHEKLCVLMFGEMTIKRNITYNDQKDCVIGLIKNDVKNSKGFADRCLVFMIRGLKKGYGQPLYYSFSSGPTEGPELSSQIKQIIRELFDVGLIPIATVCKPGKNNERAIKILIEETRAELSTKGEILKNNIFKVHNKQIIPLFDPPHLLIGMRDNLINKNLVYLKNGEECVAKWDHIKMLYMENLSYREHSLIPKITENHVIPSKIDKSKFIFATQIFSSSVSVCMGYVASEEVGILPKECQETAKILMLFDKLFDSLNGSLAQREKSYYEKPLLRAVTPTSRHYLLWKEAKILLSGMKFVNKTKQVKNVSLMRNWISTIEGIELLTRILLNKYGITSVYMRNLNQDPLENFFAQIRYVCGNIYPTANRFSIAFTSLLIKNANKTKSPENNFATENCKNLIFLKFNKKIPSPYATEINRKHLNIDYTLADAEKQSPPVNSSSNYVAGYLYKKAQQKIYKSCRKCNEVMTSKTQCKYISFRRYGKRWFCYPSVELVEIVSKLQAICRTVLFDEIHNENFKKYLKKVILSNSVFEKVSCNKHKCKLKKYLINAVMKLCIKSYCKIINKILSGHRDVADCNDNLQNAAKYTREINKEVSKKLVPEVTLI</sequence>
<feature type="domain" description="Transposable element P transposase-like GTP-binding insertion" evidence="2">
    <location>
        <begin position="295"/>
        <end position="411"/>
    </location>
</feature>
<dbReference type="EMBL" id="CAVLGL010000082">
    <property type="protein sequence ID" value="CAK1587695.1"/>
    <property type="molecule type" value="Genomic_DNA"/>
</dbReference>
<evidence type="ECO:0000313" key="3">
    <source>
        <dbReference type="EMBL" id="CAK1587695.1"/>
    </source>
</evidence>
<dbReference type="AlphaFoldDB" id="A0AAV1KYS1"/>
<dbReference type="InterPro" id="IPR048366">
    <property type="entry name" value="TNP-like_GBD"/>
</dbReference>
<dbReference type="Pfam" id="PF21788">
    <property type="entry name" value="TNP-like_GBD"/>
    <property type="match status" value="1"/>
</dbReference>
<proteinExistence type="predicted"/>
<evidence type="ECO:0008006" key="5">
    <source>
        <dbReference type="Google" id="ProtNLM"/>
    </source>
</evidence>
<protein>
    <recommendedName>
        <fullName evidence="5">Transposase</fullName>
    </recommendedName>
</protein>
<name>A0AAV1KYS1_9NEOP</name>
<evidence type="ECO:0000313" key="4">
    <source>
        <dbReference type="Proteomes" id="UP001314205"/>
    </source>
</evidence>
<evidence type="ECO:0000259" key="1">
    <source>
        <dbReference type="Pfam" id="PF21787"/>
    </source>
</evidence>
<reference evidence="3 4" key="1">
    <citation type="submission" date="2023-11" db="EMBL/GenBank/DDBJ databases">
        <authorList>
            <person name="Hedman E."/>
            <person name="Englund M."/>
            <person name="Stromberg M."/>
            <person name="Nyberg Akerstrom W."/>
            <person name="Nylinder S."/>
            <person name="Jareborg N."/>
            <person name="Kallberg Y."/>
            <person name="Kronander E."/>
        </authorList>
    </citation>
    <scope>NUCLEOTIDE SEQUENCE [LARGE SCALE GENOMIC DNA]</scope>
</reference>
<organism evidence="3 4">
    <name type="scientific">Parnassius mnemosyne</name>
    <name type="common">clouded apollo</name>
    <dbReference type="NCBI Taxonomy" id="213953"/>
    <lineage>
        <taxon>Eukaryota</taxon>
        <taxon>Metazoa</taxon>
        <taxon>Ecdysozoa</taxon>
        <taxon>Arthropoda</taxon>
        <taxon>Hexapoda</taxon>
        <taxon>Insecta</taxon>
        <taxon>Pterygota</taxon>
        <taxon>Neoptera</taxon>
        <taxon>Endopterygota</taxon>
        <taxon>Lepidoptera</taxon>
        <taxon>Glossata</taxon>
        <taxon>Ditrysia</taxon>
        <taxon>Papilionoidea</taxon>
        <taxon>Papilionidae</taxon>
        <taxon>Parnassiinae</taxon>
        <taxon>Parnassini</taxon>
        <taxon>Parnassius</taxon>
        <taxon>Driopa</taxon>
    </lineage>
</organism>
<dbReference type="Pfam" id="PF21787">
    <property type="entry name" value="TNP-like_RNaseH_N"/>
    <property type="match status" value="1"/>
</dbReference>
<evidence type="ECO:0000259" key="2">
    <source>
        <dbReference type="Pfam" id="PF21788"/>
    </source>
</evidence>
<dbReference type="InterPro" id="IPR048365">
    <property type="entry name" value="TNP-like_RNaseH_N"/>
</dbReference>